<dbReference type="EMBL" id="JAVDQN010000004">
    <property type="protein sequence ID" value="MDR6378300.1"/>
    <property type="molecule type" value="Genomic_DNA"/>
</dbReference>
<reference evidence="2 3" key="1">
    <citation type="submission" date="2023-07" db="EMBL/GenBank/DDBJ databases">
        <title>Sorghum-associated microbial communities from plants grown in Nebraska, USA.</title>
        <authorList>
            <person name="Schachtman D."/>
        </authorList>
    </citation>
    <scope>NUCLEOTIDE SEQUENCE [LARGE SCALE GENOMIC DNA]</scope>
    <source>
        <strain evidence="2 3">DS1039</strain>
    </source>
</reference>
<dbReference type="Pfam" id="PF09361">
    <property type="entry name" value="Phasin_2"/>
    <property type="match status" value="1"/>
</dbReference>
<dbReference type="Proteomes" id="UP001185254">
    <property type="component" value="Unassembled WGS sequence"/>
</dbReference>
<evidence type="ECO:0000313" key="2">
    <source>
        <dbReference type="EMBL" id="MDR6378300.1"/>
    </source>
</evidence>
<accession>A0ABU1L560</accession>
<evidence type="ECO:0000259" key="1">
    <source>
        <dbReference type="Pfam" id="PF09361"/>
    </source>
</evidence>
<protein>
    <submittedName>
        <fullName evidence="2">Phasin family protein</fullName>
    </submittedName>
</protein>
<comment type="caution">
    <text evidence="2">The sequence shown here is derived from an EMBL/GenBank/DDBJ whole genome shotgun (WGS) entry which is preliminary data.</text>
</comment>
<evidence type="ECO:0000313" key="3">
    <source>
        <dbReference type="Proteomes" id="UP001185254"/>
    </source>
</evidence>
<feature type="domain" description="Phasin" evidence="1">
    <location>
        <begin position="16"/>
        <end position="105"/>
    </location>
</feature>
<keyword evidence="3" id="KW-1185">Reference proteome</keyword>
<proteinExistence type="predicted"/>
<organism evidence="2 3">
    <name type="scientific">Paraburkholderia caledonica</name>
    <dbReference type="NCBI Taxonomy" id="134536"/>
    <lineage>
        <taxon>Bacteria</taxon>
        <taxon>Pseudomonadati</taxon>
        <taxon>Pseudomonadota</taxon>
        <taxon>Betaproteobacteria</taxon>
        <taxon>Burkholderiales</taxon>
        <taxon>Burkholderiaceae</taxon>
        <taxon>Paraburkholderia</taxon>
    </lineage>
</organism>
<dbReference type="NCBIfam" id="TIGR01841">
    <property type="entry name" value="phasin"/>
    <property type="match status" value="1"/>
</dbReference>
<dbReference type="InterPro" id="IPR018968">
    <property type="entry name" value="Phasin"/>
</dbReference>
<dbReference type="InterPro" id="IPR010127">
    <property type="entry name" value="Phasin_subfam-1"/>
</dbReference>
<gene>
    <name evidence="2" type="ORF">J2776_005020</name>
</gene>
<dbReference type="RefSeq" id="WP_310069607.1">
    <property type="nucleotide sequence ID" value="NZ_JAVDQN010000004.1"/>
</dbReference>
<sequence>MNAVVLTQPEVRHEDNAIVAYQMAAKAVAGLEKVVELNVQTVKTSLSEQQALVDAALSSVSLDQVIDLQFQQVPAAMKKTCAYWGHVEDIAVDTHNELAGVLQDSVSSYLSTLFSFFGSAASIGIAPAERTTVTSPLVIDEPPATQSGPVAILDSAGNVVSSTGRTDLH</sequence>
<name>A0ABU1L560_9BURK</name>